<proteinExistence type="predicted"/>
<sequence>MWWWCIDTNCGTRSCTAVCSFLNQIRHVITSS</sequence>
<dbReference type="AlphaFoldDB" id="A0A914RH70"/>
<organism evidence="1 2">
    <name type="scientific">Parascaris equorum</name>
    <name type="common">Equine roundworm</name>
    <dbReference type="NCBI Taxonomy" id="6256"/>
    <lineage>
        <taxon>Eukaryota</taxon>
        <taxon>Metazoa</taxon>
        <taxon>Ecdysozoa</taxon>
        <taxon>Nematoda</taxon>
        <taxon>Chromadorea</taxon>
        <taxon>Rhabditida</taxon>
        <taxon>Spirurina</taxon>
        <taxon>Ascaridomorpha</taxon>
        <taxon>Ascaridoidea</taxon>
        <taxon>Ascarididae</taxon>
        <taxon>Parascaris</taxon>
    </lineage>
</organism>
<keyword evidence="1" id="KW-1185">Reference proteome</keyword>
<evidence type="ECO:0000313" key="2">
    <source>
        <dbReference type="WBParaSite" id="PEQ_0000589601-mRNA-1"/>
    </source>
</evidence>
<evidence type="ECO:0000313" key="1">
    <source>
        <dbReference type="Proteomes" id="UP000887564"/>
    </source>
</evidence>
<protein>
    <submittedName>
        <fullName evidence="2">Uncharacterized protein</fullName>
    </submittedName>
</protein>
<dbReference type="WBParaSite" id="PEQ_0000589601-mRNA-1">
    <property type="protein sequence ID" value="PEQ_0000589601-mRNA-1"/>
    <property type="gene ID" value="PEQ_0000589601"/>
</dbReference>
<dbReference type="Proteomes" id="UP000887564">
    <property type="component" value="Unplaced"/>
</dbReference>
<reference evidence="2" key="1">
    <citation type="submission" date="2022-11" db="UniProtKB">
        <authorList>
            <consortium name="WormBaseParasite"/>
        </authorList>
    </citation>
    <scope>IDENTIFICATION</scope>
</reference>
<accession>A0A914RH70</accession>
<name>A0A914RH70_PAREQ</name>